<evidence type="ECO:0000313" key="2">
    <source>
        <dbReference type="EMBL" id="CAB4022882.1"/>
    </source>
</evidence>
<dbReference type="PANTHER" id="PTHR31511">
    <property type="entry name" value="PROTEIN CBG23764"/>
    <property type="match status" value="1"/>
</dbReference>
<feature type="compositionally biased region" description="Basic and acidic residues" evidence="1">
    <location>
        <begin position="1"/>
        <end position="29"/>
    </location>
</feature>
<gene>
    <name evidence="2" type="ORF">PACLA_8A083345</name>
</gene>
<feature type="non-terminal residue" evidence="2">
    <location>
        <position position="276"/>
    </location>
</feature>
<evidence type="ECO:0000256" key="1">
    <source>
        <dbReference type="SAM" id="MobiDB-lite"/>
    </source>
</evidence>
<evidence type="ECO:0000313" key="3">
    <source>
        <dbReference type="Proteomes" id="UP001152795"/>
    </source>
</evidence>
<feature type="region of interest" description="Disordered" evidence="1">
    <location>
        <begin position="1"/>
        <end position="43"/>
    </location>
</feature>
<accession>A0A6S7K3E7</accession>
<name>A0A6S7K3E7_PARCT</name>
<keyword evidence="3" id="KW-1185">Reference proteome</keyword>
<protein>
    <submittedName>
        <fullName evidence="2">Schlafen family member 5</fullName>
    </submittedName>
</protein>
<comment type="caution">
    <text evidence="2">The sequence shown here is derived from an EMBL/GenBank/DDBJ whole genome shotgun (WGS) entry which is preliminary data.</text>
</comment>
<proteinExistence type="predicted"/>
<organism evidence="2 3">
    <name type="scientific">Paramuricea clavata</name>
    <name type="common">Red gorgonian</name>
    <name type="synonym">Violescent sea-whip</name>
    <dbReference type="NCBI Taxonomy" id="317549"/>
    <lineage>
        <taxon>Eukaryota</taxon>
        <taxon>Metazoa</taxon>
        <taxon>Cnidaria</taxon>
        <taxon>Anthozoa</taxon>
        <taxon>Octocorallia</taxon>
        <taxon>Malacalcyonacea</taxon>
        <taxon>Plexauridae</taxon>
        <taxon>Paramuricea</taxon>
    </lineage>
</organism>
<dbReference type="Proteomes" id="UP001152795">
    <property type="component" value="Unassembled WGS sequence"/>
</dbReference>
<dbReference type="PANTHER" id="PTHR31511:SF12">
    <property type="entry name" value="RHO TERMINATION FACTOR N-TERMINAL DOMAIN-CONTAINING PROTEIN"/>
    <property type="match status" value="1"/>
</dbReference>
<dbReference type="AlphaFoldDB" id="A0A6S7K3E7"/>
<reference evidence="2" key="1">
    <citation type="submission" date="2020-04" db="EMBL/GenBank/DDBJ databases">
        <authorList>
            <person name="Alioto T."/>
            <person name="Alioto T."/>
            <person name="Gomez Garrido J."/>
        </authorList>
    </citation>
    <scope>NUCLEOTIDE SEQUENCE</scope>
    <source>
        <strain evidence="2">A484AB</strain>
    </source>
</reference>
<sequence length="276" mass="32499">MVKHIRDCRERGRQRTIFPKDDGETKEDGTIQAGKPTTMFKNHKHTTDVPFSIQADIECMIVNIPDEHWENRDVGLGMKKRFRKVHVPYMAGFSVTLNMEIEGFEPIMETIRKRDDDHEGVLRRRESLSKEILRYHVSGNEENLPEDGFNYLEKFVGKDPILKQKDVFPYEYIDCMKKLDETCLPSKEDFFSSLTNKGISNKDYTRAQETDDVDVDILKRGDHLEYFDHSNYKEDHPMYFCDNKMELGFMKNETGGRDKRCVCHPSKDVRIQDEQR</sequence>
<dbReference type="EMBL" id="CACRXK020012206">
    <property type="protein sequence ID" value="CAB4022882.1"/>
    <property type="molecule type" value="Genomic_DNA"/>
</dbReference>